<dbReference type="Proteomes" id="UP000651057">
    <property type="component" value="Unassembled WGS sequence"/>
</dbReference>
<dbReference type="Gene3D" id="2.60.40.10">
    <property type="entry name" value="Immunoglobulins"/>
    <property type="match status" value="1"/>
</dbReference>
<organism evidence="1 2">
    <name type="scientific">Aquimarina mytili</name>
    <dbReference type="NCBI Taxonomy" id="874423"/>
    <lineage>
        <taxon>Bacteria</taxon>
        <taxon>Pseudomonadati</taxon>
        <taxon>Bacteroidota</taxon>
        <taxon>Flavobacteriia</taxon>
        <taxon>Flavobacteriales</taxon>
        <taxon>Flavobacteriaceae</taxon>
        <taxon>Aquimarina</taxon>
    </lineage>
</organism>
<evidence type="ECO:0008006" key="3">
    <source>
        <dbReference type="Google" id="ProtNLM"/>
    </source>
</evidence>
<protein>
    <recommendedName>
        <fullName evidence="3">CBM20 domain-containing protein</fullName>
    </recommendedName>
</protein>
<evidence type="ECO:0000313" key="2">
    <source>
        <dbReference type="Proteomes" id="UP000651057"/>
    </source>
</evidence>
<dbReference type="EMBL" id="JAERQJ010000001">
    <property type="protein sequence ID" value="MBL0682445.1"/>
    <property type="molecule type" value="Genomic_DNA"/>
</dbReference>
<gene>
    <name evidence="1" type="ORF">JJQ60_02845</name>
</gene>
<proteinExistence type="predicted"/>
<reference evidence="1" key="1">
    <citation type="submission" date="2021-01" db="EMBL/GenBank/DDBJ databases">
        <authorList>
            <person name="Zhong Y.L."/>
        </authorList>
    </citation>
    <scope>NUCLEOTIDE SEQUENCE</scope>
    <source>
        <strain evidence="1">KCTC 23302</strain>
    </source>
</reference>
<comment type="caution">
    <text evidence="1">The sequence shown here is derived from an EMBL/GenBank/DDBJ whole genome shotgun (WGS) entry which is preliminary data.</text>
</comment>
<accession>A0A936ZZT6</accession>
<dbReference type="InterPro" id="IPR013783">
    <property type="entry name" value="Ig-like_fold"/>
</dbReference>
<dbReference type="RefSeq" id="WP_201916435.1">
    <property type="nucleotide sequence ID" value="NZ_BAABAX010000001.1"/>
</dbReference>
<sequence length="286" mass="33052">MNKDSRKVKEWVVQPKLIFSIFIGAFMVVFPKHCFAQHKKQLTFNVDINSQEEALDVEVRGDLAPLSWYDGIKLSDPDNDGVYSTTVTFETPEGIEFLNYKYTLNADEWEGGENRKISLKNESATFKDTFRYAKKLENPFKKFIGEWKLKDDNWEYTDENLRKRSIKIPGHHTICKEINTNNSVLLIVDTGASHGSAFWNYDSDKKETNSLSSFSGNRTSAGRGTINANGDIKSKVRFQGVDDGRYRIYTYNWVSKDEYILKSVEYDKNDKPTGSYYRATFVRINK</sequence>
<evidence type="ECO:0000313" key="1">
    <source>
        <dbReference type="EMBL" id="MBL0682445.1"/>
    </source>
</evidence>
<dbReference type="AlphaFoldDB" id="A0A936ZZT6"/>
<keyword evidence="2" id="KW-1185">Reference proteome</keyword>
<name>A0A936ZZT6_9FLAO</name>